<dbReference type="EnsemblPlants" id="AET2Gv20239200.6">
    <property type="protein sequence ID" value="AET2Gv20239200.6"/>
    <property type="gene ID" value="AET2Gv20239200"/>
</dbReference>
<proteinExistence type="predicted"/>
<evidence type="ECO:0000313" key="1">
    <source>
        <dbReference type="EnsemblPlants" id="AET2Gv20239200.6"/>
    </source>
</evidence>
<name>A0A453ARQ6_AEGTS</name>
<dbReference type="AlphaFoldDB" id="A0A453ARQ6"/>
<evidence type="ECO:0000313" key="2">
    <source>
        <dbReference type="Proteomes" id="UP000015105"/>
    </source>
</evidence>
<keyword evidence="2" id="KW-1185">Reference proteome</keyword>
<reference evidence="1" key="4">
    <citation type="submission" date="2019-03" db="UniProtKB">
        <authorList>
            <consortium name="EnsemblPlants"/>
        </authorList>
    </citation>
    <scope>IDENTIFICATION</scope>
</reference>
<accession>A0A453ARQ6</accession>
<organism evidence="1 2">
    <name type="scientific">Aegilops tauschii subsp. strangulata</name>
    <name type="common">Goatgrass</name>
    <dbReference type="NCBI Taxonomy" id="200361"/>
    <lineage>
        <taxon>Eukaryota</taxon>
        <taxon>Viridiplantae</taxon>
        <taxon>Streptophyta</taxon>
        <taxon>Embryophyta</taxon>
        <taxon>Tracheophyta</taxon>
        <taxon>Spermatophyta</taxon>
        <taxon>Magnoliopsida</taxon>
        <taxon>Liliopsida</taxon>
        <taxon>Poales</taxon>
        <taxon>Poaceae</taxon>
        <taxon>BOP clade</taxon>
        <taxon>Pooideae</taxon>
        <taxon>Triticodae</taxon>
        <taxon>Triticeae</taxon>
        <taxon>Triticinae</taxon>
        <taxon>Aegilops</taxon>
    </lineage>
</organism>
<reference evidence="1" key="5">
    <citation type="journal article" date="2021" name="G3 (Bethesda)">
        <title>Aegilops tauschii genome assembly Aet v5.0 features greater sequence contiguity and improved annotation.</title>
        <authorList>
            <person name="Wang L."/>
            <person name="Zhu T."/>
            <person name="Rodriguez J.C."/>
            <person name="Deal K.R."/>
            <person name="Dubcovsky J."/>
            <person name="McGuire P.E."/>
            <person name="Lux T."/>
            <person name="Spannagl M."/>
            <person name="Mayer K.F.X."/>
            <person name="Baldrich P."/>
            <person name="Meyers B.C."/>
            <person name="Huo N."/>
            <person name="Gu Y.Q."/>
            <person name="Zhou H."/>
            <person name="Devos K.M."/>
            <person name="Bennetzen J.L."/>
            <person name="Unver T."/>
            <person name="Budak H."/>
            <person name="Gulick P.J."/>
            <person name="Galiba G."/>
            <person name="Kalapos B."/>
            <person name="Nelson D.R."/>
            <person name="Li P."/>
            <person name="You F.M."/>
            <person name="Luo M.C."/>
            <person name="Dvorak J."/>
        </authorList>
    </citation>
    <scope>NUCLEOTIDE SEQUENCE [LARGE SCALE GENOMIC DNA]</scope>
    <source>
        <strain evidence="1">cv. AL8/78</strain>
    </source>
</reference>
<sequence>MSVFCMSVSVSDTKCAFGLGFISVVSEDRSANNSKLLKDLVVSHQPPGRCEPENDSLDTEGIHCRFRHSVSAYAFSITGHGFRLIF</sequence>
<dbReference type="Proteomes" id="UP000015105">
    <property type="component" value="Chromosome 2D"/>
</dbReference>
<reference evidence="2" key="1">
    <citation type="journal article" date="2014" name="Science">
        <title>Ancient hybridizations among the ancestral genomes of bread wheat.</title>
        <authorList>
            <consortium name="International Wheat Genome Sequencing Consortium,"/>
            <person name="Marcussen T."/>
            <person name="Sandve S.R."/>
            <person name="Heier L."/>
            <person name="Spannagl M."/>
            <person name="Pfeifer M."/>
            <person name="Jakobsen K.S."/>
            <person name="Wulff B.B."/>
            <person name="Steuernagel B."/>
            <person name="Mayer K.F."/>
            <person name="Olsen O.A."/>
        </authorList>
    </citation>
    <scope>NUCLEOTIDE SEQUENCE [LARGE SCALE GENOMIC DNA]</scope>
    <source>
        <strain evidence="2">cv. AL8/78</strain>
    </source>
</reference>
<reference evidence="1" key="3">
    <citation type="journal article" date="2017" name="Nature">
        <title>Genome sequence of the progenitor of the wheat D genome Aegilops tauschii.</title>
        <authorList>
            <person name="Luo M.C."/>
            <person name="Gu Y.Q."/>
            <person name="Puiu D."/>
            <person name="Wang H."/>
            <person name="Twardziok S.O."/>
            <person name="Deal K.R."/>
            <person name="Huo N."/>
            <person name="Zhu T."/>
            <person name="Wang L."/>
            <person name="Wang Y."/>
            <person name="McGuire P.E."/>
            <person name="Liu S."/>
            <person name="Long H."/>
            <person name="Ramasamy R.K."/>
            <person name="Rodriguez J.C."/>
            <person name="Van S.L."/>
            <person name="Yuan L."/>
            <person name="Wang Z."/>
            <person name="Xia Z."/>
            <person name="Xiao L."/>
            <person name="Anderson O.D."/>
            <person name="Ouyang S."/>
            <person name="Liang Y."/>
            <person name="Zimin A.V."/>
            <person name="Pertea G."/>
            <person name="Qi P."/>
            <person name="Bennetzen J.L."/>
            <person name="Dai X."/>
            <person name="Dawson M.W."/>
            <person name="Muller H.G."/>
            <person name="Kugler K."/>
            <person name="Rivarola-Duarte L."/>
            <person name="Spannagl M."/>
            <person name="Mayer K.F.X."/>
            <person name="Lu F.H."/>
            <person name="Bevan M.W."/>
            <person name="Leroy P."/>
            <person name="Li P."/>
            <person name="You F.M."/>
            <person name="Sun Q."/>
            <person name="Liu Z."/>
            <person name="Lyons E."/>
            <person name="Wicker T."/>
            <person name="Salzberg S.L."/>
            <person name="Devos K.M."/>
            <person name="Dvorak J."/>
        </authorList>
    </citation>
    <scope>NUCLEOTIDE SEQUENCE [LARGE SCALE GENOMIC DNA]</scope>
    <source>
        <strain evidence="1">cv. AL8/78</strain>
    </source>
</reference>
<reference evidence="2" key="2">
    <citation type="journal article" date="2017" name="Nat. Plants">
        <title>The Aegilops tauschii genome reveals multiple impacts of transposons.</title>
        <authorList>
            <person name="Zhao G."/>
            <person name="Zou C."/>
            <person name="Li K."/>
            <person name="Wang K."/>
            <person name="Li T."/>
            <person name="Gao L."/>
            <person name="Zhang X."/>
            <person name="Wang H."/>
            <person name="Yang Z."/>
            <person name="Liu X."/>
            <person name="Jiang W."/>
            <person name="Mao L."/>
            <person name="Kong X."/>
            <person name="Jiao Y."/>
            <person name="Jia J."/>
        </authorList>
    </citation>
    <scope>NUCLEOTIDE SEQUENCE [LARGE SCALE GENOMIC DNA]</scope>
    <source>
        <strain evidence="2">cv. AL8/78</strain>
    </source>
</reference>
<protein>
    <submittedName>
        <fullName evidence="1">Uncharacterized protein</fullName>
    </submittedName>
</protein>
<dbReference type="Gramene" id="AET2Gv20239200.6">
    <property type="protein sequence ID" value="AET2Gv20239200.6"/>
    <property type="gene ID" value="AET2Gv20239200"/>
</dbReference>